<evidence type="ECO:0000256" key="5">
    <source>
        <dbReference type="ARBA" id="ARBA00022898"/>
    </source>
</evidence>
<sequence>MTSSPSRTVRGLDPARVRADFPILERTLAEDHPLVYLDAGATSQRPRQVIDAEVAFLTRSNAAVKRGAHQLAQEATEAYDGARARIASFLGAPRPEEVVFMRNATEALNLVAYSLGNGDASVPDHLRVRDGDEILVTEMEHHANLVPWQELARRTGAVLRWIPLTDGFTLDLAALPALLTPRTKVLAFTHQSNVLGTVNPVEQLVEAARSVGALTVLDACQSAPHMPLDLAGLDVDFAALSGHKMLGPTGIGVLWGRYEHLAQMPPFLTGGSMIDEVEMERSTYAEPPARFEAGTPMISQAIGLAAAADYLDALGMEEVAAHERALTDRALRGLAALPGVRIIGPGASAERAGAVSFAVEGRHPHDIGQVLDSRGVLVRTGHHCAWPLHRRYGLPGTTRASFSVHTTPEEVDALLAAVDHALTFFRRFA</sequence>
<evidence type="ECO:0000256" key="6">
    <source>
        <dbReference type="ARBA" id="ARBA00050776"/>
    </source>
</evidence>
<dbReference type="PROSITE" id="PS00595">
    <property type="entry name" value="AA_TRANSFER_CLASS_5"/>
    <property type="match status" value="1"/>
</dbReference>
<dbReference type="InterPro" id="IPR015421">
    <property type="entry name" value="PyrdxlP-dep_Trfase_major"/>
</dbReference>
<proteinExistence type="inferred from homology"/>
<feature type="domain" description="Aminotransferase class V" evidence="9">
    <location>
        <begin position="35"/>
        <end position="414"/>
    </location>
</feature>
<dbReference type="EMBL" id="JBHLSV010000010">
    <property type="protein sequence ID" value="MFC0674238.1"/>
    <property type="molecule type" value="Genomic_DNA"/>
</dbReference>
<evidence type="ECO:0000256" key="2">
    <source>
        <dbReference type="ARBA" id="ARBA00010447"/>
    </source>
</evidence>
<comment type="caution">
    <text evidence="10">The sequence shown here is derived from an EMBL/GenBank/DDBJ whole genome shotgun (WGS) entry which is preliminary data.</text>
</comment>
<evidence type="ECO:0000256" key="3">
    <source>
        <dbReference type="ARBA" id="ARBA00012239"/>
    </source>
</evidence>
<comment type="function">
    <text evidence="8">Catalyzes the removal of elemental sulfur and selenium atoms from L-cysteine, L-cystine, L-selenocysteine, and L-selenocystine to produce L-alanine.</text>
</comment>
<dbReference type="SUPFAM" id="SSF53383">
    <property type="entry name" value="PLP-dependent transferases"/>
    <property type="match status" value="1"/>
</dbReference>
<evidence type="ECO:0000256" key="4">
    <source>
        <dbReference type="ARBA" id="ARBA00022679"/>
    </source>
</evidence>
<accession>A0ABV6RB92</accession>
<dbReference type="Gene3D" id="3.40.640.10">
    <property type="entry name" value="Type I PLP-dependent aspartate aminotransferase-like (Major domain)"/>
    <property type="match status" value="1"/>
</dbReference>
<dbReference type="Proteomes" id="UP001589793">
    <property type="component" value="Unassembled WGS sequence"/>
</dbReference>
<dbReference type="PANTHER" id="PTHR43586:SF8">
    <property type="entry name" value="CYSTEINE DESULFURASE 1, CHLOROPLASTIC"/>
    <property type="match status" value="1"/>
</dbReference>
<dbReference type="NCBIfam" id="TIGR01979">
    <property type="entry name" value="sufS"/>
    <property type="match status" value="1"/>
</dbReference>
<keyword evidence="5 8" id="KW-0663">Pyridoxal phosphate</keyword>
<comment type="catalytic activity">
    <reaction evidence="6 8">
        <text>(sulfur carrier)-H + L-cysteine = (sulfur carrier)-SH + L-alanine</text>
        <dbReference type="Rhea" id="RHEA:43892"/>
        <dbReference type="Rhea" id="RHEA-COMP:14737"/>
        <dbReference type="Rhea" id="RHEA-COMP:14739"/>
        <dbReference type="ChEBI" id="CHEBI:29917"/>
        <dbReference type="ChEBI" id="CHEBI:35235"/>
        <dbReference type="ChEBI" id="CHEBI:57972"/>
        <dbReference type="ChEBI" id="CHEBI:64428"/>
        <dbReference type="EC" id="2.8.1.7"/>
    </reaction>
</comment>
<dbReference type="InterPro" id="IPR010970">
    <property type="entry name" value="Cys_dSase_SufS"/>
</dbReference>
<dbReference type="InterPro" id="IPR015422">
    <property type="entry name" value="PyrdxlP-dep_Trfase_small"/>
</dbReference>
<protein>
    <recommendedName>
        <fullName evidence="3 8">Cysteine desulfurase</fullName>
        <ecNumber evidence="3 8">2.8.1.7</ecNumber>
    </recommendedName>
</protein>
<dbReference type="InterPro" id="IPR020578">
    <property type="entry name" value="Aminotrans_V_PyrdxlP_BS"/>
</dbReference>
<dbReference type="Pfam" id="PF00266">
    <property type="entry name" value="Aminotran_5"/>
    <property type="match status" value="1"/>
</dbReference>
<dbReference type="CDD" id="cd06453">
    <property type="entry name" value="SufS_like"/>
    <property type="match status" value="1"/>
</dbReference>
<organism evidence="10 11">
    <name type="scientific">Brachybacterium hainanense</name>
    <dbReference type="NCBI Taxonomy" id="1541174"/>
    <lineage>
        <taxon>Bacteria</taxon>
        <taxon>Bacillati</taxon>
        <taxon>Actinomycetota</taxon>
        <taxon>Actinomycetes</taxon>
        <taxon>Micrococcales</taxon>
        <taxon>Dermabacteraceae</taxon>
        <taxon>Brachybacterium</taxon>
    </lineage>
</organism>
<gene>
    <name evidence="10" type="ORF">ACFFF6_09755</name>
</gene>
<evidence type="ECO:0000256" key="8">
    <source>
        <dbReference type="RuleBase" id="RU004506"/>
    </source>
</evidence>
<dbReference type="PANTHER" id="PTHR43586">
    <property type="entry name" value="CYSTEINE DESULFURASE"/>
    <property type="match status" value="1"/>
</dbReference>
<dbReference type="EC" id="2.8.1.7" evidence="3 8"/>
<dbReference type="RefSeq" id="WP_376980172.1">
    <property type="nucleotide sequence ID" value="NZ_JBHLSV010000010.1"/>
</dbReference>
<evidence type="ECO:0000256" key="7">
    <source>
        <dbReference type="RuleBase" id="RU004504"/>
    </source>
</evidence>
<evidence type="ECO:0000259" key="9">
    <source>
        <dbReference type="Pfam" id="PF00266"/>
    </source>
</evidence>
<keyword evidence="4 8" id="KW-0808">Transferase</keyword>
<dbReference type="Gene3D" id="3.90.1150.10">
    <property type="entry name" value="Aspartate Aminotransferase, domain 1"/>
    <property type="match status" value="1"/>
</dbReference>
<keyword evidence="11" id="KW-1185">Reference proteome</keyword>
<comment type="similarity">
    <text evidence="2 8">Belongs to the class-V pyridoxal-phosphate-dependent aminotransferase family. Csd subfamily.</text>
</comment>
<evidence type="ECO:0000313" key="10">
    <source>
        <dbReference type="EMBL" id="MFC0674238.1"/>
    </source>
</evidence>
<dbReference type="InterPro" id="IPR000192">
    <property type="entry name" value="Aminotrans_V_dom"/>
</dbReference>
<comment type="cofactor">
    <cofactor evidence="1 7">
        <name>pyridoxal 5'-phosphate</name>
        <dbReference type="ChEBI" id="CHEBI:597326"/>
    </cofactor>
</comment>
<evidence type="ECO:0000256" key="1">
    <source>
        <dbReference type="ARBA" id="ARBA00001933"/>
    </source>
</evidence>
<dbReference type="InterPro" id="IPR015424">
    <property type="entry name" value="PyrdxlP-dep_Trfase"/>
</dbReference>
<dbReference type="GO" id="GO:0031071">
    <property type="term" value="F:cysteine desulfurase activity"/>
    <property type="evidence" value="ECO:0007669"/>
    <property type="project" value="UniProtKB-EC"/>
</dbReference>
<name>A0ABV6RB92_9MICO</name>
<evidence type="ECO:0000313" key="11">
    <source>
        <dbReference type="Proteomes" id="UP001589793"/>
    </source>
</evidence>
<reference evidence="10 11" key="1">
    <citation type="submission" date="2024-09" db="EMBL/GenBank/DDBJ databases">
        <authorList>
            <person name="Sun Q."/>
            <person name="Mori K."/>
        </authorList>
    </citation>
    <scope>NUCLEOTIDE SEQUENCE [LARGE SCALE GENOMIC DNA]</scope>
    <source>
        <strain evidence="10 11">CICC 10874</strain>
    </source>
</reference>